<evidence type="ECO:0000313" key="5">
    <source>
        <dbReference type="Proteomes" id="UP000241238"/>
    </source>
</evidence>
<dbReference type="Proteomes" id="UP000241238">
    <property type="component" value="Chromosome"/>
</dbReference>
<keyword evidence="5" id="KW-1185">Reference proteome</keyword>
<proteinExistence type="predicted"/>
<dbReference type="CDD" id="cd00093">
    <property type="entry name" value="HTH_XRE"/>
    <property type="match status" value="1"/>
</dbReference>
<organism evidence="4 5">
    <name type="scientific">Fusobacterium varium ATCC 27725</name>
    <dbReference type="NCBI Taxonomy" id="469618"/>
    <lineage>
        <taxon>Bacteria</taxon>
        <taxon>Fusobacteriati</taxon>
        <taxon>Fusobacteriota</taxon>
        <taxon>Fusobacteriia</taxon>
        <taxon>Fusobacteriales</taxon>
        <taxon>Fusobacteriaceae</taxon>
        <taxon>Fusobacterium</taxon>
    </lineage>
</organism>
<name>A0ABM6U5J6_FUSVA</name>
<keyword evidence="2" id="KW-0472">Membrane</keyword>
<dbReference type="PANTHER" id="PTHR46558">
    <property type="entry name" value="TRACRIPTIONAL REGULATORY PROTEIN-RELATED-RELATED"/>
    <property type="match status" value="1"/>
</dbReference>
<dbReference type="EMBL" id="CP028103">
    <property type="protein sequence ID" value="AVQ31587.1"/>
    <property type="molecule type" value="Genomic_DNA"/>
</dbReference>
<evidence type="ECO:0000313" key="4">
    <source>
        <dbReference type="EMBL" id="AVQ31587.1"/>
    </source>
</evidence>
<dbReference type="RefSeq" id="WP_005947852.1">
    <property type="nucleotide sequence ID" value="NZ_CP028103.1"/>
</dbReference>
<reference evidence="5" key="1">
    <citation type="journal article" date="2018" name="MSphere">
        <title>Fusobacterium Genomics Using MinION and Illumina Sequencing Enables Genome Completion and Correction.</title>
        <authorList>
            <person name="Todd S.M."/>
            <person name="Settlage R.E."/>
            <person name="Lahmers K.K."/>
            <person name="Slade D.J."/>
        </authorList>
    </citation>
    <scope>NUCLEOTIDE SEQUENCE [LARGE SCALE GENOMIC DNA]</scope>
    <source>
        <strain evidence="5">ATCC 27725</strain>
    </source>
</reference>
<dbReference type="PANTHER" id="PTHR46558:SF13">
    <property type="entry name" value="HTH-TYPE TRANSCRIPTIONAL REGULATOR IMMR"/>
    <property type="match status" value="1"/>
</dbReference>
<keyword evidence="1" id="KW-0238">DNA-binding</keyword>
<evidence type="ECO:0000256" key="2">
    <source>
        <dbReference type="SAM" id="Phobius"/>
    </source>
</evidence>
<sequence>MKLFVKIQQLRKQNGMSQEKLAQLLGVSKQSVSKWESGQSLPEIDKIIQLSNIFEVTTDYLLKDVSEEKCIDILRKEKEKEVLSHHTSLMFKVGFTMFSVGVVAIAVFWILSIVYPTYRVTWEGTLLTGFSGFLVVHEVTPVFVFFCIVGTIGLGTIIFEKKKEKVKV</sequence>
<feature type="transmembrane region" description="Helical" evidence="2">
    <location>
        <begin position="135"/>
        <end position="159"/>
    </location>
</feature>
<dbReference type="Pfam" id="PF01381">
    <property type="entry name" value="HTH_3"/>
    <property type="match status" value="1"/>
</dbReference>
<dbReference type="InterPro" id="IPR010982">
    <property type="entry name" value="Lambda_DNA-bd_dom_sf"/>
</dbReference>
<gene>
    <name evidence="4" type="ORF">C4N18_10295</name>
</gene>
<dbReference type="SMART" id="SM00530">
    <property type="entry name" value="HTH_XRE"/>
    <property type="match status" value="1"/>
</dbReference>
<keyword evidence="2" id="KW-1133">Transmembrane helix</keyword>
<keyword evidence="2" id="KW-0812">Transmembrane</keyword>
<dbReference type="GeneID" id="77468381"/>
<feature type="transmembrane region" description="Helical" evidence="2">
    <location>
        <begin position="93"/>
        <end position="115"/>
    </location>
</feature>
<evidence type="ECO:0000256" key="1">
    <source>
        <dbReference type="ARBA" id="ARBA00023125"/>
    </source>
</evidence>
<feature type="domain" description="HTH cro/C1-type" evidence="3">
    <location>
        <begin position="7"/>
        <end position="61"/>
    </location>
</feature>
<accession>A0ABM6U5J6</accession>
<dbReference type="InterPro" id="IPR001387">
    <property type="entry name" value="Cro/C1-type_HTH"/>
</dbReference>
<protein>
    <submittedName>
        <fullName evidence="4">XRE family transcriptional regulator</fullName>
    </submittedName>
</protein>
<evidence type="ECO:0000259" key="3">
    <source>
        <dbReference type="PROSITE" id="PS50943"/>
    </source>
</evidence>
<dbReference type="SUPFAM" id="SSF47413">
    <property type="entry name" value="lambda repressor-like DNA-binding domains"/>
    <property type="match status" value="1"/>
</dbReference>
<dbReference type="PROSITE" id="PS50943">
    <property type="entry name" value="HTH_CROC1"/>
    <property type="match status" value="1"/>
</dbReference>
<dbReference type="Gene3D" id="1.10.260.40">
    <property type="entry name" value="lambda repressor-like DNA-binding domains"/>
    <property type="match status" value="1"/>
</dbReference>